<organism evidence="1 2">
    <name type="scientific">Candidatus Daviesbacteria bacterium RIFCSPHIGHO2_01_FULL_41_23</name>
    <dbReference type="NCBI Taxonomy" id="1797764"/>
    <lineage>
        <taxon>Bacteria</taxon>
        <taxon>Candidatus Daviesiibacteriota</taxon>
    </lineage>
</organism>
<name>A0A1F5IS39_9BACT</name>
<dbReference type="EMBL" id="MFCR01000004">
    <property type="protein sequence ID" value="OGE19173.1"/>
    <property type="molecule type" value="Genomic_DNA"/>
</dbReference>
<proteinExistence type="predicted"/>
<protein>
    <submittedName>
        <fullName evidence="1">Uncharacterized protein</fullName>
    </submittedName>
</protein>
<sequence length="72" mass="7622">MERMYRCGFTGEGSNNIIPTPGFDRKYSGPALIGRASGMPVCEIKQGQGKRGPAALCTQGGNPTDCPELFGK</sequence>
<evidence type="ECO:0000313" key="2">
    <source>
        <dbReference type="Proteomes" id="UP000176336"/>
    </source>
</evidence>
<comment type="caution">
    <text evidence="1">The sequence shown here is derived from an EMBL/GenBank/DDBJ whole genome shotgun (WGS) entry which is preliminary data.</text>
</comment>
<gene>
    <name evidence="1" type="ORF">A2871_02880</name>
</gene>
<dbReference type="AlphaFoldDB" id="A0A1F5IS39"/>
<accession>A0A1F5IS39</accession>
<dbReference type="Proteomes" id="UP000176336">
    <property type="component" value="Unassembled WGS sequence"/>
</dbReference>
<evidence type="ECO:0000313" key="1">
    <source>
        <dbReference type="EMBL" id="OGE19173.1"/>
    </source>
</evidence>
<reference evidence="1 2" key="1">
    <citation type="journal article" date="2016" name="Nat. Commun.">
        <title>Thousands of microbial genomes shed light on interconnected biogeochemical processes in an aquifer system.</title>
        <authorList>
            <person name="Anantharaman K."/>
            <person name="Brown C.T."/>
            <person name="Hug L.A."/>
            <person name="Sharon I."/>
            <person name="Castelle C.J."/>
            <person name="Probst A.J."/>
            <person name="Thomas B.C."/>
            <person name="Singh A."/>
            <person name="Wilkins M.J."/>
            <person name="Karaoz U."/>
            <person name="Brodie E.L."/>
            <person name="Williams K.H."/>
            <person name="Hubbard S.S."/>
            <person name="Banfield J.F."/>
        </authorList>
    </citation>
    <scope>NUCLEOTIDE SEQUENCE [LARGE SCALE GENOMIC DNA]</scope>
</reference>